<evidence type="ECO:0000256" key="1">
    <source>
        <dbReference type="ARBA" id="ARBA00022676"/>
    </source>
</evidence>
<dbReference type="Pfam" id="PF01501">
    <property type="entry name" value="Glyco_transf_8"/>
    <property type="match status" value="1"/>
</dbReference>
<dbReference type="RefSeq" id="WP_020063846.1">
    <property type="nucleotide sequence ID" value="NZ_CP015910.2"/>
</dbReference>
<accession>A0A3B6W3G5</accession>
<protein>
    <submittedName>
        <fullName evidence="4">Glycosyl transferase family 8</fullName>
    </submittedName>
</protein>
<evidence type="ECO:0000313" key="4">
    <source>
        <dbReference type="EMBL" id="ANN64533.1"/>
    </source>
</evidence>
<reference evidence="5" key="2">
    <citation type="journal article" date="2017" name="Genome Announc.">
        <title>Correction for Mirajkar et al., Complete Genome Sequence of Brachyspira hyodysenteriae Type Strain B78 (ATCC 27164).</title>
        <authorList>
            <person name="Mirajkar N.S."/>
            <person name="Johnson T.J."/>
            <person name="Gebhart C.J."/>
        </authorList>
    </citation>
    <scope>NUCLEOTIDE SEQUENCE [LARGE SCALE GENOMIC DNA]</scope>
    <source>
        <strain evidence="5">B78</strain>
    </source>
</reference>
<dbReference type="SUPFAM" id="SSF53448">
    <property type="entry name" value="Nucleotide-diphospho-sugar transferases"/>
    <property type="match status" value="1"/>
</dbReference>
<gene>
    <name evidence="4" type="ORF">BHYOB78_11870</name>
</gene>
<proteinExistence type="predicted"/>
<keyword evidence="3" id="KW-0479">Metal-binding</keyword>
<dbReference type="InterPro" id="IPR029044">
    <property type="entry name" value="Nucleotide-diphossugar_trans"/>
</dbReference>
<evidence type="ECO:0000256" key="3">
    <source>
        <dbReference type="ARBA" id="ARBA00022723"/>
    </source>
</evidence>
<dbReference type="InterPro" id="IPR050748">
    <property type="entry name" value="Glycosyltrans_8_dom-fam"/>
</dbReference>
<dbReference type="GO" id="GO:0046872">
    <property type="term" value="F:metal ion binding"/>
    <property type="evidence" value="ECO:0007669"/>
    <property type="project" value="UniProtKB-KW"/>
</dbReference>
<sequence>MIKMNICLASDNNYAPYMGTAIASILKNSSEDEKIIFHLIDGGITKENKEKIISLKNIKECEINFYTPDIKMYDGWFEKTSCKAHFSAAMFYRLSIASIIPSNIDKILYLDSDLIATGSLKELFLMDIENHYAIVIKHSTNEKNKWSIDGINDYFNSGVLLINNKLWIKNNIEDQFNKFYNNNYKTCFGDQDVLNNVLIGKVKYADMRYNVYAEKGYYNTENDIENPIIIHYLSPEKPWKENCRGTLFIDEFWRYYQYTPWFRDEPITAFQTILKQKFYDYDDVRLKGNWIKLFGIYSSDKVLQIVIFGIQINISIDYKKRRDLGRLIPIKKWRDRFREKFR</sequence>
<dbReference type="PANTHER" id="PTHR13778">
    <property type="entry name" value="GLYCOSYLTRANSFERASE 8 DOMAIN-CONTAINING PROTEIN"/>
    <property type="match status" value="1"/>
</dbReference>
<evidence type="ECO:0000256" key="2">
    <source>
        <dbReference type="ARBA" id="ARBA00022679"/>
    </source>
</evidence>
<keyword evidence="2 4" id="KW-0808">Transferase</keyword>
<dbReference type="GeneID" id="63961938"/>
<dbReference type="Gene3D" id="3.90.550.10">
    <property type="entry name" value="Spore Coat Polysaccharide Biosynthesis Protein SpsA, Chain A"/>
    <property type="match status" value="1"/>
</dbReference>
<evidence type="ECO:0000313" key="5">
    <source>
        <dbReference type="Proteomes" id="UP000092328"/>
    </source>
</evidence>
<reference evidence="5" key="1">
    <citation type="journal article" date="2016" name="Genome Announc.">
        <title>Complete Genome Sequence of Brachyspira hyodysenteriae Type Strain B78 (ATCC 27164).</title>
        <authorList>
            <person name="Mirajkar N.S."/>
            <person name="Johnson T.J."/>
            <person name="Gebhart C.J."/>
        </authorList>
    </citation>
    <scope>NUCLEOTIDE SEQUENCE [LARGE SCALE GENOMIC DNA]</scope>
    <source>
        <strain evidence="5">B78</strain>
    </source>
</reference>
<name>A0A3B6W3G5_BRAHO</name>
<dbReference type="AlphaFoldDB" id="A0A3B6W3G5"/>
<dbReference type="Proteomes" id="UP000092328">
    <property type="component" value="Chromosome"/>
</dbReference>
<dbReference type="CDD" id="cd04194">
    <property type="entry name" value="GT8_A4GalT_like"/>
    <property type="match status" value="1"/>
</dbReference>
<dbReference type="KEGG" id="bhd:BHYOB78_11870"/>
<keyword evidence="5" id="KW-1185">Reference proteome</keyword>
<dbReference type="PANTHER" id="PTHR13778:SF47">
    <property type="entry name" value="LIPOPOLYSACCHARIDE 1,3-GALACTOSYLTRANSFERASE"/>
    <property type="match status" value="1"/>
</dbReference>
<organism evidence="4 5">
    <name type="scientific">Brachyspira hyodysenteriae ATCC 27164</name>
    <dbReference type="NCBI Taxonomy" id="1266923"/>
    <lineage>
        <taxon>Bacteria</taxon>
        <taxon>Pseudomonadati</taxon>
        <taxon>Spirochaetota</taxon>
        <taxon>Spirochaetia</taxon>
        <taxon>Brachyspirales</taxon>
        <taxon>Brachyspiraceae</taxon>
        <taxon>Brachyspira</taxon>
    </lineage>
</organism>
<dbReference type="GO" id="GO:0016757">
    <property type="term" value="F:glycosyltransferase activity"/>
    <property type="evidence" value="ECO:0007669"/>
    <property type="project" value="UniProtKB-KW"/>
</dbReference>
<dbReference type="EMBL" id="CP015910">
    <property type="protein sequence ID" value="ANN64533.1"/>
    <property type="molecule type" value="Genomic_DNA"/>
</dbReference>
<dbReference type="InterPro" id="IPR002495">
    <property type="entry name" value="Glyco_trans_8"/>
</dbReference>
<keyword evidence="1" id="KW-0328">Glycosyltransferase</keyword>